<evidence type="ECO:0000259" key="4">
    <source>
        <dbReference type="PROSITE" id="PS50042"/>
    </source>
</evidence>
<dbReference type="SMART" id="SM00419">
    <property type="entry name" value="HTH_CRP"/>
    <property type="match status" value="1"/>
</dbReference>
<dbReference type="InterPro" id="IPR014710">
    <property type="entry name" value="RmlC-like_jellyroll"/>
</dbReference>
<keyword evidence="3" id="KW-0804">Transcription</keyword>
<dbReference type="RefSeq" id="WP_302038993.1">
    <property type="nucleotide sequence ID" value="NZ_JAUKPO010000010.1"/>
</dbReference>
<evidence type="ECO:0000256" key="1">
    <source>
        <dbReference type="ARBA" id="ARBA00023015"/>
    </source>
</evidence>
<dbReference type="PROSITE" id="PS51063">
    <property type="entry name" value="HTH_CRP_2"/>
    <property type="match status" value="1"/>
</dbReference>
<proteinExistence type="predicted"/>
<dbReference type="SUPFAM" id="SSF46785">
    <property type="entry name" value="Winged helix' DNA-binding domain"/>
    <property type="match status" value="1"/>
</dbReference>
<sequence length="198" mass="23080">MIPVDVIKQYGAQEITLEKDAMLFHEGDTPLNYFQIVTGSIKMVNYSYDGQEFIQGIFEDNESFGEPPLFADFKYPSDAIAIKDTVLLKLRKDAFFTLLKENFEIHLKFTQVFSKRLKYKSMILREISSYAPDHRVFTLINYFKTQSGIPKQEKFLVPYTRQQIADMTGLRVETVIRTVSRLKEEGKISVIKHKIYLN</sequence>
<dbReference type="InterPro" id="IPR000595">
    <property type="entry name" value="cNMP-bd_dom"/>
</dbReference>
<evidence type="ECO:0000313" key="7">
    <source>
        <dbReference type="Proteomes" id="UP001168528"/>
    </source>
</evidence>
<accession>A0ABT8R7W9</accession>
<dbReference type="CDD" id="cd00038">
    <property type="entry name" value="CAP_ED"/>
    <property type="match status" value="1"/>
</dbReference>
<dbReference type="Pfam" id="PF13545">
    <property type="entry name" value="HTH_Crp_2"/>
    <property type="match status" value="1"/>
</dbReference>
<dbReference type="Gene3D" id="2.60.120.10">
    <property type="entry name" value="Jelly Rolls"/>
    <property type="match status" value="1"/>
</dbReference>
<reference evidence="6" key="1">
    <citation type="submission" date="2023-07" db="EMBL/GenBank/DDBJ databases">
        <title>The genome sequence of Rhodocytophaga aerolata KACC 12507.</title>
        <authorList>
            <person name="Zhang X."/>
        </authorList>
    </citation>
    <scope>NUCLEOTIDE SEQUENCE</scope>
    <source>
        <strain evidence="6">KACC 12507</strain>
    </source>
</reference>
<organism evidence="6 7">
    <name type="scientific">Rhodocytophaga aerolata</name>
    <dbReference type="NCBI Taxonomy" id="455078"/>
    <lineage>
        <taxon>Bacteria</taxon>
        <taxon>Pseudomonadati</taxon>
        <taxon>Bacteroidota</taxon>
        <taxon>Cytophagia</taxon>
        <taxon>Cytophagales</taxon>
        <taxon>Rhodocytophagaceae</taxon>
        <taxon>Rhodocytophaga</taxon>
    </lineage>
</organism>
<dbReference type="Pfam" id="PF00027">
    <property type="entry name" value="cNMP_binding"/>
    <property type="match status" value="1"/>
</dbReference>
<evidence type="ECO:0000256" key="2">
    <source>
        <dbReference type="ARBA" id="ARBA00023125"/>
    </source>
</evidence>
<dbReference type="InterPro" id="IPR018490">
    <property type="entry name" value="cNMP-bd_dom_sf"/>
</dbReference>
<dbReference type="InterPro" id="IPR036390">
    <property type="entry name" value="WH_DNA-bd_sf"/>
</dbReference>
<evidence type="ECO:0000259" key="5">
    <source>
        <dbReference type="PROSITE" id="PS51063"/>
    </source>
</evidence>
<dbReference type="SUPFAM" id="SSF51206">
    <property type="entry name" value="cAMP-binding domain-like"/>
    <property type="match status" value="1"/>
</dbReference>
<keyword evidence="1" id="KW-0805">Transcription regulation</keyword>
<name>A0ABT8R7W9_9BACT</name>
<keyword evidence="7" id="KW-1185">Reference proteome</keyword>
<gene>
    <name evidence="6" type="ORF">Q0590_18100</name>
</gene>
<dbReference type="PRINTS" id="PR00034">
    <property type="entry name" value="HTHCRP"/>
</dbReference>
<dbReference type="PANTHER" id="PTHR24567:SF28">
    <property type="entry name" value="LISTERIOLYSIN REGULATORY PROTEIN"/>
    <property type="match status" value="1"/>
</dbReference>
<dbReference type="Proteomes" id="UP001168528">
    <property type="component" value="Unassembled WGS sequence"/>
</dbReference>
<dbReference type="EMBL" id="JAUKPO010000010">
    <property type="protein sequence ID" value="MDO1448192.1"/>
    <property type="molecule type" value="Genomic_DNA"/>
</dbReference>
<protein>
    <submittedName>
        <fullName evidence="6">Crp/Fnr family transcriptional regulator</fullName>
    </submittedName>
</protein>
<feature type="domain" description="Cyclic nucleotide-binding" evidence="4">
    <location>
        <begin position="1"/>
        <end position="116"/>
    </location>
</feature>
<comment type="caution">
    <text evidence="6">The sequence shown here is derived from an EMBL/GenBank/DDBJ whole genome shotgun (WGS) entry which is preliminary data.</text>
</comment>
<dbReference type="InterPro" id="IPR050397">
    <property type="entry name" value="Env_Response_Regulators"/>
</dbReference>
<keyword evidence="2" id="KW-0238">DNA-binding</keyword>
<evidence type="ECO:0000313" key="6">
    <source>
        <dbReference type="EMBL" id="MDO1448192.1"/>
    </source>
</evidence>
<evidence type="ECO:0000256" key="3">
    <source>
        <dbReference type="ARBA" id="ARBA00023163"/>
    </source>
</evidence>
<dbReference type="PANTHER" id="PTHR24567">
    <property type="entry name" value="CRP FAMILY TRANSCRIPTIONAL REGULATORY PROTEIN"/>
    <property type="match status" value="1"/>
</dbReference>
<feature type="domain" description="HTH crp-type" evidence="5">
    <location>
        <begin position="130"/>
        <end position="198"/>
    </location>
</feature>
<dbReference type="PROSITE" id="PS50042">
    <property type="entry name" value="CNMP_BINDING_3"/>
    <property type="match status" value="1"/>
</dbReference>
<dbReference type="InterPro" id="IPR012318">
    <property type="entry name" value="HTH_CRP"/>
</dbReference>